<dbReference type="AlphaFoldDB" id="A0A1I4H5I3"/>
<evidence type="ECO:0000313" key="2">
    <source>
        <dbReference type="Proteomes" id="UP000198565"/>
    </source>
</evidence>
<dbReference type="InterPro" id="IPR023401">
    <property type="entry name" value="ODC_N"/>
</dbReference>
<sequence>MKYLSDNEFRQMDTNWNETISCIETAVQALDVDDYAQPVKPYLRYNNMKNRIIAMPAYVGQDIHSAGIKWIASFPDNIKKNIPRANCVVVINNADTGEVKSIINTPLISIIRTASVSGLIMKHYLKQKDDTNLNIGIIGWGPIGQQHYQMVTALLGDKIKKIYIYDLKEIHKENLKKDNRFIVCNNWKEAYLNSDIVMTCTVSDKPYINEKPKAGALLLNVSLRDYTSEVYEYVKDTIIVDNWKEVCREDTDVERFSLEKGLEENMVKTITDIVCREGFKDYNQNNNVMFNPMGMAVFDIALAEYYYKKSKELNVGQEL</sequence>
<dbReference type="PANTHER" id="PTHR13812:SF19">
    <property type="entry name" value="KETIMINE REDUCTASE MU-CRYSTALLIN"/>
    <property type="match status" value="1"/>
</dbReference>
<reference evidence="2" key="1">
    <citation type="submission" date="2016-10" db="EMBL/GenBank/DDBJ databases">
        <authorList>
            <person name="Varghese N."/>
            <person name="Submissions S."/>
        </authorList>
    </citation>
    <scope>NUCLEOTIDE SEQUENCE [LARGE SCALE GENOMIC DNA]</scope>
    <source>
        <strain evidence="2">CGMCC 1.4250</strain>
    </source>
</reference>
<name>A0A1I4H5I3_9BACI</name>
<keyword evidence="2" id="KW-1185">Reference proteome</keyword>
<dbReference type="GO" id="GO:0005737">
    <property type="term" value="C:cytoplasm"/>
    <property type="evidence" value="ECO:0007669"/>
    <property type="project" value="TreeGrafter"/>
</dbReference>
<dbReference type="Gene3D" id="3.30.1780.10">
    <property type="entry name" value="ornithine cyclodeaminase, domain 1"/>
    <property type="match status" value="1"/>
</dbReference>
<dbReference type="Gene3D" id="3.40.50.720">
    <property type="entry name" value="NAD(P)-binding Rossmann-like Domain"/>
    <property type="match status" value="1"/>
</dbReference>
<dbReference type="PANTHER" id="PTHR13812">
    <property type="entry name" value="KETIMINE REDUCTASE MU-CRYSTALLIN"/>
    <property type="match status" value="1"/>
</dbReference>
<dbReference type="InterPro" id="IPR003462">
    <property type="entry name" value="ODC_Mu_crystall"/>
</dbReference>
<protein>
    <submittedName>
        <fullName evidence="1">Ornithine cyclodeaminase</fullName>
    </submittedName>
</protein>
<evidence type="ECO:0000313" key="1">
    <source>
        <dbReference type="EMBL" id="SFL37435.1"/>
    </source>
</evidence>
<dbReference type="SUPFAM" id="SSF51735">
    <property type="entry name" value="NAD(P)-binding Rossmann-fold domains"/>
    <property type="match status" value="1"/>
</dbReference>
<dbReference type="PIRSF" id="PIRSF001439">
    <property type="entry name" value="CryM"/>
    <property type="match status" value="1"/>
</dbReference>
<organism evidence="1 2">
    <name type="scientific">Gracilibacillus orientalis</name>
    <dbReference type="NCBI Taxonomy" id="334253"/>
    <lineage>
        <taxon>Bacteria</taxon>
        <taxon>Bacillati</taxon>
        <taxon>Bacillota</taxon>
        <taxon>Bacilli</taxon>
        <taxon>Bacillales</taxon>
        <taxon>Bacillaceae</taxon>
        <taxon>Gracilibacillus</taxon>
    </lineage>
</organism>
<gene>
    <name evidence="1" type="ORF">SAMN04487943_101233</name>
</gene>
<dbReference type="Pfam" id="PF02423">
    <property type="entry name" value="OCD_Mu_crystall"/>
    <property type="match status" value="1"/>
</dbReference>
<proteinExistence type="predicted"/>
<dbReference type="Proteomes" id="UP000198565">
    <property type="component" value="Unassembled WGS sequence"/>
</dbReference>
<dbReference type="InterPro" id="IPR036291">
    <property type="entry name" value="NAD(P)-bd_dom_sf"/>
</dbReference>
<dbReference type="STRING" id="334253.SAMN04487943_101233"/>
<dbReference type="RefSeq" id="WP_091479923.1">
    <property type="nucleotide sequence ID" value="NZ_FOTR01000001.1"/>
</dbReference>
<accession>A0A1I4H5I3</accession>
<dbReference type="EMBL" id="FOTR01000001">
    <property type="protein sequence ID" value="SFL37435.1"/>
    <property type="molecule type" value="Genomic_DNA"/>
</dbReference>
<dbReference type="OrthoDB" id="9792005at2"/>